<sequence>MLHGPGRRGEPAGRPGHRLAGPAGGGAVSAWRAAVRRPLGALCLGWLGLVVLACAGADLLAPYDPQEQDLASVYSGPTWAHWLGTDQLGRDVLSRVLHGGQVSLLVVGQALVAYLVLGCAAGVLAGYRRGLLDRVVLRVSDLALAMPTVVILLVVLAIRPHDESAAMITLGVLSAAGLARVVRASTAAVRDEPFVAAARVAGLTTPLVLSRHVLPSVVGPVISLVALVAGSALLVEASLGFLGLGVQPPEPSWGGLIAEASQAIYRQPWLLVPSGGVVALTAIACAVLGDVLRDAADDRTSREPLSWQRMRTRVVRRAGAPADGAAVLSVRGLSVRLADGTTVVDDVGFDLHPGTALGLVGESGCGKTMTVSAVLRLLPPGAVVEAAEVRFAGRDLLALDERGMAGVRGGGIGYLAQDPVASLDPLFTVGDQLREAVRHHHRGATGAEVRRRVVELLEDVRLPDPAEVQAKYPHELSGGMAQRVAIARALAGEPAVLVADEPTTALDVTVQAGILDLLRELRERTGMALVLVTHDWGVVADTCDAAVVMYAGQVVERTDVRRVFAEPRHPYTAALLAADPNAAEPGARLPVLPGSVPAPGHWPHGCRFAPRCAFATADCARPVPVTDEPLHGSYRCVHPRSGTTTGAGR</sequence>
<protein>
    <submittedName>
        <fullName evidence="15">Dipeptide/oligopeptide/nickel ABC transporter permease/ATP-binding protein</fullName>
    </submittedName>
</protein>
<dbReference type="InterPro" id="IPR027417">
    <property type="entry name" value="P-loop_NTPase"/>
</dbReference>
<dbReference type="GO" id="GO:0015833">
    <property type="term" value="P:peptide transport"/>
    <property type="evidence" value="ECO:0007669"/>
    <property type="project" value="InterPro"/>
</dbReference>
<evidence type="ECO:0000313" key="16">
    <source>
        <dbReference type="Proteomes" id="UP000671828"/>
    </source>
</evidence>
<dbReference type="InterPro" id="IPR000515">
    <property type="entry name" value="MetI-like"/>
</dbReference>
<evidence type="ECO:0000256" key="1">
    <source>
        <dbReference type="ARBA" id="ARBA00004141"/>
    </source>
</evidence>
<keyword evidence="9 11" id="KW-1133">Transmembrane helix</keyword>
<dbReference type="InterPro" id="IPR035906">
    <property type="entry name" value="MetI-like_sf"/>
</dbReference>
<reference evidence="15" key="1">
    <citation type="submission" date="2021-04" db="EMBL/GenBank/DDBJ databases">
        <title>Saccharothrix algeriensis WGS.</title>
        <authorList>
            <person name="Stuskova K."/>
            <person name="Hakalova E."/>
            <person name="Tebbal A.B."/>
            <person name="Eichmeier A."/>
        </authorList>
    </citation>
    <scope>NUCLEOTIDE SEQUENCE</scope>
    <source>
        <strain evidence="15">NRRL B-24137</strain>
    </source>
</reference>
<dbReference type="CDD" id="cd03257">
    <property type="entry name" value="ABC_NikE_OppD_transporters"/>
    <property type="match status" value="1"/>
</dbReference>
<dbReference type="GO" id="GO:0005524">
    <property type="term" value="F:ATP binding"/>
    <property type="evidence" value="ECO:0007669"/>
    <property type="project" value="UniProtKB-KW"/>
</dbReference>
<dbReference type="AlphaFoldDB" id="A0A8T8I2Z5"/>
<dbReference type="SUPFAM" id="SSF161098">
    <property type="entry name" value="MetI-like"/>
    <property type="match status" value="1"/>
</dbReference>
<comment type="similarity">
    <text evidence="11">Belongs to the binding-protein-dependent transport system permease family.</text>
</comment>
<feature type="transmembrane region" description="Helical" evidence="11">
    <location>
        <begin position="102"/>
        <end position="127"/>
    </location>
</feature>
<dbReference type="Pfam" id="PF00528">
    <property type="entry name" value="BPD_transp_1"/>
    <property type="match status" value="1"/>
</dbReference>
<evidence type="ECO:0000256" key="9">
    <source>
        <dbReference type="ARBA" id="ARBA00022989"/>
    </source>
</evidence>
<dbReference type="SUPFAM" id="SSF52540">
    <property type="entry name" value="P-loop containing nucleoside triphosphate hydrolases"/>
    <property type="match status" value="1"/>
</dbReference>
<keyword evidence="4 11" id="KW-0813">Transport</keyword>
<keyword evidence="5" id="KW-1003">Cell membrane</keyword>
<dbReference type="EMBL" id="CP072788">
    <property type="protein sequence ID" value="QTR05119.1"/>
    <property type="molecule type" value="Genomic_DNA"/>
</dbReference>
<feature type="transmembrane region" description="Helical" evidence="11">
    <location>
        <begin position="39"/>
        <end position="61"/>
    </location>
</feature>
<dbReference type="PROSITE" id="PS00211">
    <property type="entry name" value="ABC_TRANSPORTER_1"/>
    <property type="match status" value="1"/>
</dbReference>
<feature type="domain" description="ABC transmembrane type-1" evidence="14">
    <location>
        <begin position="100"/>
        <end position="289"/>
    </location>
</feature>
<keyword evidence="10 11" id="KW-0472">Membrane</keyword>
<dbReference type="Proteomes" id="UP000671828">
    <property type="component" value="Chromosome"/>
</dbReference>
<dbReference type="InterPro" id="IPR003593">
    <property type="entry name" value="AAA+_ATPase"/>
</dbReference>
<keyword evidence="8" id="KW-0067">ATP-binding</keyword>
<dbReference type="Pfam" id="PF12911">
    <property type="entry name" value="OppC_N"/>
    <property type="match status" value="1"/>
</dbReference>
<dbReference type="CDD" id="cd06261">
    <property type="entry name" value="TM_PBP2"/>
    <property type="match status" value="1"/>
</dbReference>
<evidence type="ECO:0000256" key="4">
    <source>
        <dbReference type="ARBA" id="ARBA00022448"/>
    </source>
</evidence>
<dbReference type="GO" id="GO:0005886">
    <property type="term" value="C:plasma membrane"/>
    <property type="evidence" value="ECO:0007669"/>
    <property type="project" value="UniProtKB-SubCell"/>
</dbReference>
<accession>A0A8T8I2Z5</accession>
<dbReference type="InterPro" id="IPR017871">
    <property type="entry name" value="ABC_transporter-like_CS"/>
</dbReference>
<gene>
    <name evidence="15" type="ORF">J7S33_10655</name>
</gene>
<evidence type="ECO:0000256" key="7">
    <source>
        <dbReference type="ARBA" id="ARBA00022741"/>
    </source>
</evidence>
<feature type="transmembrane region" description="Helical" evidence="11">
    <location>
        <begin position="139"/>
        <end position="158"/>
    </location>
</feature>
<evidence type="ECO:0000256" key="10">
    <source>
        <dbReference type="ARBA" id="ARBA00023136"/>
    </source>
</evidence>
<evidence type="ECO:0000259" key="14">
    <source>
        <dbReference type="PROSITE" id="PS50928"/>
    </source>
</evidence>
<organism evidence="15 16">
    <name type="scientific">Saccharothrix algeriensis</name>
    <dbReference type="NCBI Taxonomy" id="173560"/>
    <lineage>
        <taxon>Bacteria</taxon>
        <taxon>Bacillati</taxon>
        <taxon>Actinomycetota</taxon>
        <taxon>Actinomycetes</taxon>
        <taxon>Pseudonocardiales</taxon>
        <taxon>Pseudonocardiaceae</taxon>
        <taxon>Saccharothrix</taxon>
    </lineage>
</organism>
<dbReference type="FunFam" id="3.40.50.300:FF:000016">
    <property type="entry name" value="Oligopeptide ABC transporter ATP-binding component"/>
    <property type="match status" value="1"/>
</dbReference>
<dbReference type="Gene3D" id="3.40.50.300">
    <property type="entry name" value="P-loop containing nucleotide triphosphate hydrolases"/>
    <property type="match status" value="1"/>
</dbReference>
<dbReference type="Pfam" id="PF00005">
    <property type="entry name" value="ABC_tran"/>
    <property type="match status" value="1"/>
</dbReference>
<evidence type="ECO:0000259" key="13">
    <source>
        <dbReference type="PROSITE" id="PS50893"/>
    </source>
</evidence>
<dbReference type="Gene3D" id="1.10.3720.10">
    <property type="entry name" value="MetI-like"/>
    <property type="match status" value="1"/>
</dbReference>
<evidence type="ECO:0000256" key="11">
    <source>
        <dbReference type="RuleBase" id="RU363032"/>
    </source>
</evidence>
<dbReference type="PROSITE" id="PS50928">
    <property type="entry name" value="ABC_TM1"/>
    <property type="match status" value="1"/>
</dbReference>
<evidence type="ECO:0000256" key="3">
    <source>
        <dbReference type="ARBA" id="ARBA00005417"/>
    </source>
</evidence>
<dbReference type="Pfam" id="PF08352">
    <property type="entry name" value="oligo_HPY"/>
    <property type="match status" value="1"/>
</dbReference>
<proteinExistence type="inferred from homology"/>
<evidence type="ECO:0000256" key="5">
    <source>
        <dbReference type="ARBA" id="ARBA00022475"/>
    </source>
</evidence>
<dbReference type="SMART" id="SM00382">
    <property type="entry name" value="AAA"/>
    <property type="match status" value="1"/>
</dbReference>
<comment type="similarity">
    <text evidence="3">Belongs to the ABC transporter superfamily.</text>
</comment>
<dbReference type="InterPro" id="IPR013563">
    <property type="entry name" value="Oligopep_ABC_C"/>
</dbReference>
<dbReference type="InterPro" id="IPR003439">
    <property type="entry name" value="ABC_transporter-like_ATP-bd"/>
</dbReference>
<evidence type="ECO:0000313" key="15">
    <source>
        <dbReference type="EMBL" id="QTR05119.1"/>
    </source>
</evidence>
<dbReference type="InterPro" id="IPR050388">
    <property type="entry name" value="ABC_Ni/Peptide_Import"/>
</dbReference>
<evidence type="ECO:0000256" key="8">
    <source>
        <dbReference type="ARBA" id="ARBA00022840"/>
    </source>
</evidence>
<evidence type="ECO:0000256" key="12">
    <source>
        <dbReference type="SAM" id="MobiDB-lite"/>
    </source>
</evidence>
<keyword evidence="6 11" id="KW-0812">Transmembrane</keyword>
<dbReference type="PROSITE" id="PS50893">
    <property type="entry name" value="ABC_TRANSPORTER_2"/>
    <property type="match status" value="1"/>
</dbReference>
<evidence type="ECO:0000256" key="6">
    <source>
        <dbReference type="ARBA" id="ARBA00022692"/>
    </source>
</evidence>
<feature type="transmembrane region" description="Helical" evidence="11">
    <location>
        <begin position="221"/>
        <end position="244"/>
    </location>
</feature>
<dbReference type="PANTHER" id="PTHR43297">
    <property type="entry name" value="OLIGOPEPTIDE TRANSPORT ATP-BINDING PROTEIN APPD"/>
    <property type="match status" value="1"/>
</dbReference>
<dbReference type="NCBIfam" id="TIGR01727">
    <property type="entry name" value="oligo_HPY"/>
    <property type="match status" value="1"/>
</dbReference>
<dbReference type="InterPro" id="IPR025966">
    <property type="entry name" value="OppC_N"/>
</dbReference>
<comment type="subcellular location">
    <subcellularLocation>
        <location evidence="11">Cell membrane</location>
        <topology evidence="11">Multi-pass membrane protein</topology>
    </subcellularLocation>
    <subcellularLocation>
        <location evidence="2">Cell membrane</location>
        <topology evidence="2">Peripheral membrane protein</topology>
    </subcellularLocation>
    <subcellularLocation>
        <location evidence="1">Membrane</location>
        <topology evidence="1">Multi-pass membrane protein</topology>
    </subcellularLocation>
</comment>
<name>A0A8T8I2Z5_9PSEU</name>
<dbReference type="GO" id="GO:0055085">
    <property type="term" value="P:transmembrane transport"/>
    <property type="evidence" value="ECO:0007669"/>
    <property type="project" value="InterPro"/>
</dbReference>
<evidence type="ECO:0000256" key="2">
    <source>
        <dbReference type="ARBA" id="ARBA00004202"/>
    </source>
</evidence>
<feature type="region of interest" description="Disordered" evidence="12">
    <location>
        <begin position="1"/>
        <end position="23"/>
    </location>
</feature>
<keyword evidence="7" id="KW-0547">Nucleotide-binding</keyword>
<feature type="transmembrane region" description="Helical" evidence="11">
    <location>
        <begin position="164"/>
        <end position="182"/>
    </location>
</feature>
<feature type="domain" description="ABC transporter" evidence="13">
    <location>
        <begin position="328"/>
        <end position="576"/>
    </location>
</feature>
<dbReference type="PANTHER" id="PTHR43297:SF2">
    <property type="entry name" value="DIPEPTIDE TRANSPORT ATP-BINDING PROTEIN DPPD"/>
    <property type="match status" value="1"/>
</dbReference>
<dbReference type="GO" id="GO:0016887">
    <property type="term" value="F:ATP hydrolysis activity"/>
    <property type="evidence" value="ECO:0007669"/>
    <property type="project" value="InterPro"/>
</dbReference>